<evidence type="ECO:0000256" key="6">
    <source>
        <dbReference type="ARBA" id="ARBA00022553"/>
    </source>
</evidence>
<sequence>MSAGRKLQTEIDRVLKKVDEGVEIFDELHEKVYSAEQQAQKEKYESDLKKEIKKLQRLRDQIKTWINSIDVKDKSSLLSSRKLIESKMEIFKITEKDTKTKTYSKEGLARSMKLDPAEQKKADTNSWVLEMVEVLRQKCDEHDAEVEKLSSGKSGAKKNKKQIENWNSHVTNHKFHIDKLESIARLVMNDSLAAEPVDEIKDDLDFYLEAYADDPDFLESYDEEFYYENLGLEDLSTKPVAVKVEVKPVKDEKKKVAKVKAASSMGGLMTIGRAKVKDTSNSNDPVISGASTKTPTKSAPIPTKISTPPVVKPVASMAAMLKGGEEKAKLAAQQQAAAAAEQQRLAAQKAAAEQLRVKAAAEQQQKARAAQIEQERVKQQQLLMQQQQQRQQVRRHCEDERPAKTALQAAQQQAAQQQAQQQQAQQQAQQAQQAQQQQAQQQAQQAQQAAAAQQQQAQQAQQAAAAQQQQAQQQQQQQQWAQQQQQNNVQMQPQDLPIGNLNLDGGNGQNQMNVQPHQYPQQQQQSMPPPQQQHTPPQNLNSPTPPTQPQPPTPPQQPQQPQQPQKQVPQGTQTLSLDAAATYLSSLNESYGYITGKNDSERPKSYAPRNPYPTPSSYPSQPSTVFDNPAIFEKLGTDCLFFIFYYQQGTYQQYLAARELKKQSWRYHKKYMTWFQRHEEPNVTTEEYEQGTYVYFDYESGWCQRVKADFKFEYQFLEDSLL</sequence>
<dbReference type="GO" id="GO:0005634">
    <property type="term" value="C:nucleus"/>
    <property type="evidence" value="ECO:0007669"/>
    <property type="project" value="UniProtKB-SubCell"/>
</dbReference>
<evidence type="ECO:0000313" key="15">
    <source>
        <dbReference type="EMBL" id="GMI09430.1"/>
    </source>
</evidence>
<dbReference type="Pfam" id="PF04065">
    <property type="entry name" value="Not3"/>
    <property type="match status" value="1"/>
</dbReference>
<gene>
    <name evidence="15" type="ORF">TrLO_g6841</name>
</gene>
<feature type="region of interest" description="Disordered" evidence="12">
    <location>
        <begin position="276"/>
        <end position="305"/>
    </location>
</feature>
<proteinExistence type="inferred from homology"/>
<feature type="compositionally biased region" description="Pro residues" evidence="12">
    <location>
        <begin position="543"/>
        <end position="558"/>
    </location>
</feature>
<dbReference type="InterPro" id="IPR038635">
    <property type="entry name" value="CCR4-NOT_su2/3/5_C_sf"/>
</dbReference>
<evidence type="ECO:0000256" key="4">
    <source>
        <dbReference type="ARBA" id="ARBA00022490"/>
    </source>
</evidence>
<dbReference type="Proteomes" id="UP001165122">
    <property type="component" value="Unassembled WGS sequence"/>
</dbReference>
<feature type="domain" description="NOT2/NOT3/NOT5 C-terminal" evidence="14">
    <location>
        <begin position="598"/>
        <end position="717"/>
    </location>
</feature>
<dbReference type="GO" id="GO:0030015">
    <property type="term" value="C:CCR4-NOT core complex"/>
    <property type="evidence" value="ECO:0007669"/>
    <property type="project" value="UniProtKB-UniRule"/>
</dbReference>
<evidence type="ECO:0000256" key="8">
    <source>
        <dbReference type="ARBA" id="ARBA00023163"/>
    </source>
</evidence>
<evidence type="ECO:0000256" key="3">
    <source>
        <dbReference type="ARBA" id="ARBA00007682"/>
    </source>
</evidence>
<feature type="coiled-coil region" evidence="11">
    <location>
        <begin position="34"/>
        <end position="68"/>
    </location>
</feature>
<evidence type="ECO:0000259" key="13">
    <source>
        <dbReference type="Pfam" id="PF04065"/>
    </source>
</evidence>
<keyword evidence="8 10" id="KW-0804">Transcription</keyword>
<evidence type="ECO:0000256" key="12">
    <source>
        <dbReference type="SAM" id="MobiDB-lite"/>
    </source>
</evidence>
<dbReference type="InterPro" id="IPR040168">
    <property type="entry name" value="Not2/3/5"/>
</dbReference>
<dbReference type="OrthoDB" id="293823at2759"/>
<evidence type="ECO:0000313" key="16">
    <source>
        <dbReference type="Proteomes" id="UP001165122"/>
    </source>
</evidence>
<feature type="compositionally biased region" description="Low complexity" evidence="12">
    <location>
        <begin position="499"/>
        <end position="542"/>
    </location>
</feature>
<evidence type="ECO:0000256" key="11">
    <source>
        <dbReference type="SAM" id="Coils"/>
    </source>
</evidence>
<dbReference type="Pfam" id="PF04153">
    <property type="entry name" value="NOT2_3_5_C"/>
    <property type="match status" value="1"/>
</dbReference>
<keyword evidence="11" id="KW-0175">Coiled coil</keyword>
<feature type="domain" description="CCR4-Not complex component Not N-terminal" evidence="13">
    <location>
        <begin position="5"/>
        <end position="232"/>
    </location>
</feature>
<keyword evidence="6" id="KW-0597">Phosphoprotein</keyword>
<dbReference type="InterPro" id="IPR007207">
    <property type="entry name" value="Not_N"/>
</dbReference>
<feature type="compositionally biased region" description="Low complexity" evidence="12">
    <location>
        <begin position="422"/>
        <end position="486"/>
    </location>
</feature>
<reference evidence="16" key="1">
    <citation type="journal article" date="2023" name="Commun. Biol.">
        <title>Genome analysis of Parmales, the sister group of diatoms, reveals the evolutionary specialization of diatoms from phago-mixotrophs to photoautotrophs.</title>
        <authorList>
            <person name="Ban H."/>
            <person name="Sato S."/>
            <person name="Yoshikawa S."/>
            <person name="Yamada K."/>
            <person name="Nakamura Y."/>
            <person name="Ichinomiya M."/>
            <person name="Sato N."/>
            <person name="Blanc-Mathieu R."/>
            <person name="Endo H."/>
            <person name="Kuwata A."/>
            <person name="Ogata H."/>
        </authorList>
    </citation>
    <scope>NUCLEOTIDE SEQUENCE [LARGE SCALE GENOMIC DNA]</scope>
    <source>
        <strain evidence="16">NIES 3700</strain>
    </source>
</reference>
<evidence type="ECO:0000256" key="1">
    <source>
        <dbReference type="ARBA" id="ARBA00004123"/>
    </source>
</evidence>
<evidence type="ECO:0008006" key="17">
    <source>
        <dbReference type="Google" id="ProtNLM"/>
    </source>
</evidence>
<comment type="caution">
    <text evidence="15">The sequence shown here is derived from an EMBL/GenBank/DDBJ whole genome shotgun (WGS) entry which is preliminary data.</text>
</comment>
<dbReference type="PIRSF" id="PIRSF005290">
    <property type="entry name" value="NOT_su_3_5"/>
    <property type="match status" value="1"/>
</dbReference>
<organism evidence="15 16">
    <name type="scientific">Triparma laevis f. longispina</name>
    <dbReference type="NCBI Taxonomy" id="1714387"/>
    <lineage>
        <taxon>Eukaryota</taxon>
        <taxon>Sar</taxon>
        <taxon>Stramenopiles</taxon>
        <taxon>Ochrophyta</taxon>
        <taxon>Bolidophyceae</taxon>
        <taxon>Parmales</taxon>
        <taxon>Triparmaceae</taxon>
        <taxon>Triparma</taxon>
    </lineage>
</organism>
<dbReference type="GO" id="GO:0000932">
    <property type="term" value="C:P-body"/>
    <property type="evidence" value="ECO:0007669"/>
    <property type="project" value="UniProtKB-UniRule"/>
</dbReference>
<keyword evidence="7 10" id="KW-0805">Transcription regulation</keyword>
<feature type="region of interest" description="Disordered" evidence="12">
    <location>
        <begin position="422"/>
        <end position="572"/>
    </location>
</feature>
<feature type="region of interest" description="Disordered" evidence="12">
    <location>
        <begin position="593"/>
        <end position="621"/>
    </location>
</feature>
<protein>
    <recommendedName>
        <fullName evidence="17">CCR4-NOT transcription complex subunit 3</fullName>
    </recommendedName>
</protein>
<dbReference type="PANTHER" id="PTHR23326">
    <property type="entry name" value="CCR4 NOT-RELATED"/>
    <property type="match status" value="1"/>
</dbReference>
<feature type="compositionally biased region" description="Polar residues" evidence="12">
    <location>
        <begin position="279"/>
        <end position="297"/>
    </location>
</feature>
<keyword evidence="16" id="KW-1185">Reference proteome</keyword>
<dbReference type="GO" id="GO:0006355">
    <property type="term" value="P:regulation of DNA-templated transcription"/>
    <property type="evidence" value="ECO:0007669"/>
    <property type="project" value="InterPro"/>
</dbReference>
<evidence type="ECO:0000256" key="2">
    <source>
        <dbReference type="ARBA" id="ARBA00004496"/>
    </source>
</evidence>
<accession>A0A9W7FC37</accession>
<keyword evidence="5 10" id="KW-0678">Repressor</keyword>
<keyword evidence="9 10" id="KW-0539">Nucleus</keyword>
<dbReference type="EMBL" id="BRXW01000137">
    <property type="protein sequence ID" value="GMI09430.1"/>
    <property type="molecule type" value="Genomic_DNA"/>
</dbReference>
<name>A0A9W7FC37_9STRA</name>
<dbReference type="AlphaFoldDB" id="A0A9W7FC37"/>
<evidence type="ECO:0000256" key="5">
    <source>
        <dbReference type="ARBA" id="ARBA00022491"/>
    </source>
</evidence>
<comment type="similarity">
    <text evidence="3 10">Belongs to the CNOT2/3/5 family.</text>
</comment>
<evidence type="ECO:0000256" key="10">
    <source>
        <dbReference type="PIRNR" id="PIRNR005290"/>
    </source>
</evidence>
<evidence type="ECO:0000256" key="9">
    <source>
        <dbReference type="ARBA" id="ARBA00023242"/>
    </source>
</evidence>
<feature type="region of interest" description="Disordered" evidence="12">
    <location>
        <begin position="392"/>
        <end position="411"/>
    </location>
</feature>
<dbReference type="Gene3D" id="2.30.30.1020">
    <property type="entry name" value="CCR4-NOT complex subunit 2/3/5, C-terminal domain"/>
    <property type="match status" value="1"/>
</dbReference>
<evidence type="ECO:0000256" key="7">
    <source>
        <dbReference type="ARBA" id="ARBA00023015"/>
    </source>
</evidence>
<feature type="compositionally biased region" description="Low complexity" evidence="12">
    <location>
        <begin position="559"/>
        <end position="572"/>
    </location>
</feature>
<evidence type="ECO:0000259" key="14">
    <source>
        <dbReference type="Pfam" id="PF04153"/>
    </source>
</evidence>
<dbReference type="InterPro" id="IPR007282">
    <property type="entry name" value="NOT2/3/5_C"/>
</dbReference>
<keyword evidence="4 10" id="KW-0963">Cytoplasm</keyword>
<dbReference type="InterPro" id="IPR012270">
    <property type="entry name" value="CCR4-NOT_su3/5"/>
</dbReference>
<comment type="subcellular location">
    <subcellularLocation>
        <location evidence="2 10">Cytoplasm</location>
    </subcellularLocation>
    <subcellularLocation>
        <location evidence="1 10">Nucleus</location>
    </subcellularLocation>
</comment>